<feature type="transmembrane region" description="Helical" evidence="8">
    <location>
        <begin position="57"/>
        <end position="77"/>
    </location>
</feature>
<dbReference type="InterPro" id="IPR036259">
    <property type="entry name" value="MFS_trans_sf"/>
</dbReference>
<gene>
    <name evidence="10" type="ORF">TCAL_08350</name>
</gene>
<feature type="transmembrane region" description="Helical" evidence="8">
    <location>
        <begin position="986"/>
        <end position="1004"/>
    </location>
</feature>
<feature type="transmembrane region" description="Helical" evidence="8">
    <location>
        <begin position="477"/>
        <end position="496"/>
    </location>
</feature>
<protein>
    <recommendedName>
        <fullName evidence="9">Major facilitator superfamily (MFS) profile domain-containing protein</fullName>
    </recommendedName>
</protein>
<feature type="transmembrane region" description="Helical" evidence="8">
    <location>
        <begin position="722"/>
        <end position="745"/>
    </location>
</feature>
<dbReference type="SUPFAM" id="SSF103473">
    <property type="entry name" value="MFS general substrate transporter"/>
    <property type="match status" value="3"/>
</dbReference>
<feature type="transmembrane region" description="Helical" evidence="8">
    <location>
        <begin position="319"/>
        <end position="337"/>
    </location>
</feature>
<feature type="transmembrane region" description="Helical" evidence="8">
    <location>
        <begin position="1201"/>
        <end position="1226"/>
    </location>
</feature>
<feature type="transmembrane region" description="Helical" evidence="8">
    <location>
        <begin position="788"/>
        <end position="812"/>
    </location>
</feature>
<feature type="domain" description="Major facilitator superfamily (MFS) profile" evidence="9">
    <location>
        <begin position="379"/>
        <end position="816"/>
    </location>
</feature>
<feature type="transmembrane region" description="Helical" evidence="8">
    <location>
        <begin position="144"/>
        <end position="164"/>
    </location>
</feature>
<dbReference type="OMA" id="SGFFTHW"/>
<feature type="transmembrane region" description="Helical" evidence="8">
    <location>
        <begin position="872"/>
        <end position="889"/>
    </location>
</feature>
<dbReference type="GO" id="GO:0005886">
    <property type="term" value="C:plasma membrane"/>
    <property type="evidence" value="ECO:0007669"/>
    <property type="project" value="UniProtKB-SubCell"/>
</dbReference>
<dbReference type="FunFam" id="1.20.1250.20:FF:000218">
    <property type="entry name" value="facilitated trehalose transporter Tret1"/>
    <property type="match status" value="1"/>
</dbReference>
<evidence type="ECO:0000256" key="5">
    <source>
        <dbReference type="ARBA" id="ARBA00022692"/>
    </source>
</evidence>
<keyword evidence="7 8" id="KW-0472">Membrane</keyword>
<feature type="transmembrane region" description="Helical" evidence="8">
    <location>
        <begin position="959"/>
        <end position="980"/>
    </location>
</feature>
<evidence type="ECO:0000259" key="9">
    <source>
        <dbReference type="PROSITE" id="PS50850"/>
    </source>
</evidence>
<feature type="transmembrane region" description="Helical" evidence="8">
    <location>
        <begin position="1106"/>
        <end position="1126"/>
    </location>
</feature>
<keyword evidence="2" id="KW-0813">Transport</keyword>
<dbReference type="Gene3D" id="1.20.1250.20">
    <property type="entry name" value="MFS general substrate transporter like domains"/>
    <property type="match status" value="3"/>
</dbReference>
<feature type="transmembrane region" description="Helical" evidence="8">
    <location>
        <begin position="12"/>
        <end position="36"/>
    </location>
</feature>
<keyword evidence="3" id="KW-1003">Cell membrane</keyword>
<reference evidence="10 11" key="1">
    <citation type="journal article" date="2018" name="Nat. Ecol. Evol.">
        <title>Genomic signatures of mitonuclear coevolution across populations of Tigriopus californicus.</title>
        <authorList>
            <person name="Barreto F.S."/>
            <person name="Watson E.T."/>
            <person name="Lima T.G."/>
            <person name="Willett C.S."/>
            <person name="Edmands S."/>
            <person name="Li W."/>
            <person name="Burton R.S."/>
        </authorList>
    </citation>
    <scope>NUCLEOTIDE SEQUENCE [LARGE SCALE GENOMIC DNA]</scope>
    <source>
        <strain evidence="10 11">San Diego</strain>
    </source>
</reference>
<feature type="transmembrane region" description="Helical" evidence="8">
    <location>
        <begin position="827"/>
        <end position="852"/>
    </location>
</feature>
<keyword evidence="4" id="KW-0762">Sugar transport</keyword>
<evidence type="ECO:0000256" key="2">
    <source>
        <dbReference type="ARBA" id="ARBA00022448"/>
    </source>
</evidence>
<feature type="transmembrane region" description="Helical" evidence="8">
    <location>
        <begin position="425"/>
        <end position="442"/>
    </location>
</feature>
<comment type="caution">
    <text evidence="10">The sequence shown here is derived from an EMBL/GenBank/DDBJ whole genome shotgun (WGS) entry which is preliminary data.</text>
</comment>
<feature type="transmembrane region" description="Helical" evidence="8">
    <location>
        <begin position="546"/>
        <end position="566"/>
    </location>
</feature>
<dbReference type="EMBL" id="VCGU01000004">
    <property type="protein sequence ID" value="TRY76339.1"/>
    <property type="molecule type" value="Genomic_DNA"/>
</dbReference>
<keyword evidence="5 8" id="KW-0812">Transmembrane</keyword>
<dbReference type="GO" id="GO:0022857">
    <property type="term" value="F:transmembrane transporter activity"/>
    <property type="evidence" value="ECO:0007669"/>
    <property type="project" value="InterPro"/>
</dbReference>
<feature type="transmembrane region" description="Helical" evidence="8">
    <location>
        <begin position="757"/>
        <end position="776"/>
    </location>
</feature>
<dbReference type="Pfam" id="PF07690">
    <property type="entry name" value="MFS_1"/>
    <property type="match status" value="1"/>
</dbReference>
<dbReference type="STRING" id="6832.A0A553PF92"/>
<evidence type="ECO:0000256" key="8">
    <source>
        <dbReference type="SAM" id="Phobius"/>
    </source>
</evidence>
<feature type="transmembrane region" description="Helical" evidence="8">
    <location>
        <begin position="454"/>
        <end position="471"/>
    </location>
</feature>
<evidence type="ECO:0000256" key="7">
    <source>
        <dbReference type="ARBA" id="ARBA00023136"/>
    </source>
</evidence>
<keyword evidence="6 8" id="KW-1133">Transmembrane helix</keyword>
<name>A0A553PF92_TIGCA</name>
<dbReference type="InterPro" id="IPR011701">
    <property type="entry name" value="MFS"/>
</dbReference>
<feature type="transmembrane region" description="Helical" evidence="8">
    <location>
        <begin position="516"/>
        <end position="534"/>
    </location>
</feature>
<feature type="domain" description="Major facilitator superfamily (MFS) profile" evidence="9">
    <location>
        <begin position="826"/>
        <end position="1293"/>
    </location>
</feature>
<feature type="transmembrane region" description="Helical" evidence="8">
    <location>
        <begin position="114"/>
        <end position="132"/>
    </location>
</feature>
<feature type="transmembrane region" description="Helical" evidence="8">
    <location>
        <begin position="1133"/>
        <end position="1153"/>
    </location>
</feature>
<sequence length="1318" mass="145654">TSHTTWSVLPQLFATLSVCLSGMCTGTFFSFSSVAIPILQKPMEQGGWEITLEQGSWIASIFYIGTIFGSLASGSLVDKYGSKWVSLVMGPVVVLNWIITAFPGHIATIYCTRIVAGACYGVFLAVAKVYIAEVAHPDFRGTTSAFYPTFLSAGLLYGFVLGNFIPHLRLFTLLLAVPAIIYFVMCLFIPNSPYWLVARGRLDEAQKSLQWLRGSTCDIQEEFKEILTKSERSNDDAKESWKSSLTSSDLWRPLIRIGVLMLLVEWSGSNLISQYMVIVIQESGSSIEPNLATIGVALARMIFGSMSTVILRYCPRRPLLLFCTFLSMVSFLSLGTFKHILTTSREISENQTTVEEIATIQHTFGWIPMVSIGLIQACETLFASFAVCVSGMCTGSFFAFSSVVIPLLQRPDLQGGLNLSLEDGSWIVSLFFIGSICGALLAGPLNNQFGTKRLAIFIALVVNVQWGFVAYNTTLAWILVGRIVSGMCYGAFLVFVKVYNAEITHPNLRGSTSTFYTTNLSFGFCYGLTCGYFVRDLSLLCGLFSLPSLLFLFLSLFIPNSPFWLVQVGREDEARNSLQWLRGSAYDITKEFQQIREKKLTKEVESKELSLCKKVQSPDLWQPLLRVGALLVLIEIGGMNITSQYLVVIFQLSGSNMDPYLAPLVVGGFRFGLGLCSTFIHRFVRRRPFIVLCFVVVAISYSAVALFTYLHDHHDSKAVQALNWIPVVGLVLIQVCDTVGFLVVINLNLQPESFPTQYRSIGCGLCGVITAFARFVMSKCFSQLLEFITLAGAFTLFGVMFVNIGIYCFYIVPENKGQCLVQTEEKLIYASATVCICGMCAGTFFAFSSVAIPLLKKTEEGDVGISSNEGSWIVSLFYIGTVLGSLVAGTMNDRIGAKKMCLIMAPTVIFNWALTALSTDLNTLLASRVISGMCYGIFLALVKVYNAEISHPDLRGTTSAFYPTFLSGGLLYGFILGYVFKDVRLISVFLSFPAVLYLVMSLFIPDSPYWLVQKGHFEEARQALQWLRGSSCDISAEFGDIIAKRQLREAMNPGWKHHLTSPDFLKPMLKVGTIMALVELGGPNLLSQYMVTIFEESGSSVDPTLAPIFVSSTRMILGCFSAILLRFCPRRKLVLVALFLVMGSFCSLGAFSFNKQQHSDVILNKQESRNLAVFGFDLDQAILDHDEAVLIHDAFVEAYGWIPMLSVMVVQVCETVALVPVLHLALPAESFPTDVRAIGCGFCGIVIAFTRFCILKTFPVLIDVCYFHTVIWGFAGVIFVLQVFVYFVVPENKGQSLVQTEDKMSKHTSTLVAHHSLL</sequence>
<evidence type="ECO:0000256" key="1">
    <source>
        <dbReference type="ARBA" id="ARBA00004651"/>
    </source>
</evidence>
<evidence type="ECO:0000256" key="3">
    <source>
        <dbReference type="ARBA" id="ARBA00022475"/>
    </source>
</evidence>
<dbReference type="PROSITE" id="PS50850">
    <property type="entry name" value="MFS"/>
    <property type="match status" value="2"/>
</dbReference>
<dbReference type="InterPro" id="IPR050549">
    <property type="entry name" value="MFS_Trehalose_Transporter"/>
</dbReference>
<dbReference type="PROSITE" id="PS00217">
    <property type="entry name" value="SUGAR_TRANSPORT_2"/>
    <property type="match status" value="3"/>
</dbReference>
<feature type="transmembrane region" description="Helical" evidence="8">
    <location>
        <begin position="381"/>
        <end position="405"/>
    </location>
</feature>
<dbReference type="InterPro" id="IPR020846">
    <property type="entry name" value="MFS_dom"/>
</dbReference>
<feature type="transmembrane region" description="Helical" evidence="8">
    <location>
        <begin position="171"/>
        <end position="190"/>
    </location>
</feature>
<accession>A0A553PF92</accession>
<dbReference type="PANTHER" id="PTHR48021:SF1">
    <property type="entry name" value="GH07001P-RELATED"/>
    <property type="match status" value="1"/>
</dbReference>
<dbReference type="InterPro" id="IPR005829">
    <property type="entry name" value="Sugar_transporter_CS"/>
</dbReference>
<feature type="transmembrane region" description="Helical" evidence="8">
    <location>
        <begin position="660"/>
        <end position="680"/>
    </location>
</feature>
<comment type="subcellular location">
    <subcellularLocation>
        <location evidence="1">Cell membrane</location>
        <topology evidence="1">Multi-pass membrane protein</topology>
    </subcellularLocation>
</comment>
<evidence type="ECO:0000256" key="4">
    <source>
        <dbReference type="ARBA" id="ARBA00022597"/>
    </source>
</evidence>
<feature type="transmembrane region" description="Helical" evidence="8">
    <location>
        <begin position="689"/>
        <end position="710"/>
    </location>
</feature>
<feature type="transmembrane region" description="Helical" evidence="8">
    <location>
        <begin position="83"/>
        <end position="102"/>
    </location>
</feature>
<dbReference type="Proteomes" id="UP000318571">
    <property type="component" value="Chromosome 5"/>
</dbReference>
<feature type="transmembrane region" description="Helical" evidence="8">
    <location>
        <begin position="925"/>
        <end position="947"/>
    </location>
</feature>
<feature type="non-terminal residue" evidence="10">
    <location>
        <position position="1"/>
    </location>
</feature>
<feature type="transmembrane region" description="Helical" evidence="8">
    <location>
        <begin position="291"/>
        <end position="313"/>
    </location>
</feature>
<feature type="transmembrane region" description="Helical" evidence="8">
    <location>
        <begin position="1270"/>
        <end position="1289"/>
    </location>
</feature>
<feature type="transmembrane region" description="Helical" evidence="8">
    <location>
        <begin position="254"/>
        <end position="279"/>
    </location>
</feature>
<keyword evidence="11" id="KW-1185">Reference proteome</keyword>
<organism evidence="10 11">
    <name type="scientific">Tigriopus californicus</name>
    <name type="common">Marine copepod</name>
    <dbReference type="NCBI Taxonomy" id="6832"/>
    <lineage>
        <taxon>Eukaryota</taxon>
        <taxon>Metazoa</taxon>
        <taxon>Ecdysozoa</taxon>
        <taxon>Arthropoda</taxon>
        <taxon>Crustacea</taxon>
        <taxon>Multicrustacea</taxon>
        <taxon>Hexanauplia</taxon>
        <taxon>Copepoda</taxon>
        <taxon>Harpacticoida</taxon>
        <taxon>Harpacticidae</taxon>
        <taxon>Tigriopus</taxon>
    </lineage>
</organism>
<evidence type="ECO:0000313" key="11">
    <source>
        <dbReference type="Proteomes" id="UP000318571"/>
    </source>
</evidence>
<feature type="transmembrane region" description="Helical" evidence="8">
    <location>
        <begin position="1238"/>
        <end position="1258"/>
    </location>
</feature>
<proteinExistence type="predicted"/>
<feature type="transmembrane region" description="Helical" evidence="8">
    <location>
        <begin position="624"/>
        <end position="648"/>
    </location>
</feature>
<evidence type="ECO:0000313" key="10">
    <source>
        <dbReference type="EMBL" id="TRY76339.1"/>
    </source>
</evidence>
<dbReference type="PANTHER" id="PTHR48021">
    <property type="match status" value="1"/>
</dbReference>
<dbReference type="Pfam" id="PF00083">
    <property type="entry name" value="Sugar_tr"/>
    <property type="match status" value="2"/>
</dbReference>
<evidence type="ECO:0000256" key="6">
    <source>
        <dbReference type="ARBA" id="ARBA00022989"/>
    </source>
</evidence>
<dbReference type="InterPro" id="IPR005828">
    <property type="entry name" value="MFS_sugar_transport-like"/>
</dbReference>